<dbReference type="AlphaFoldDB" id="A0A239PWL7"/>
<dbReference type="InterPro" id="IPR017941">
    <property type="entry name" value="Rieske_2Fe-2S"/>
</dbReference>
<keyword evidence="4" id="KW-0411">Iron-sulfur</keyword>
<keyword evidence="2" id="KW-0479">Metal-binding</keyword>
<keyword evidence="3" id="KW-0408">Iron</keyword>
<evidence type="ECO:0000256" key="1">
    <source>
        <dbReference type="ARBA" id="ARBA00022714"/>
    </source>
</evidence>
<name>A0A239PWL7_9RHOB</name>
<organism evidence="6 7">
    <name type="scientific">Paracoccus seriniphilus</name>
    <dbReference type="NCBI Taxonomy" id="184748"/>
    <lineage>
        <taxon>Bacteria</taxon>
        <taxon>Pseudomonadati</taxon>
        <taxon>Pseudomonadota</taxon>
        <taxon>Alphaproteobacteria</taxon>
        <taxon>Rhodobacterales</taxon>
        <taxon>Paracoccaceae</taxon>
        <taxon>Paracoccus</taxon>
    </lineage>
</organism>
<dbReference type="RefSeq" id="WP_089344540.1">
    <property type="nucleotide sequence ID" value="NZ_CP067129.1"/>
</dbReference>
<dbReference type="GO" id="GO:0046872">
    <property type="term" value="F:metal ion binding"/>
    <property type="evidence" value="ECO:0007669"/>
    <property type="project" value="UniProtKB-KW"/>
</dbReference>
<dbReference type="Pfam" id="PF00355">
    <property type="entry name" value="Rieske"/>
    <property type="match status" value="1"/>
</dbReference>
<accession>A0A239PWL7</accession>
<evidence type="ECO:0000256" key="2">
    <source>
        <dbReference type="ARBA" id="ARBA00022723"/>
    </source>
</evidence>
<dbReference type="Gene3D" id="2.102.10.10">
    <property type="entry name" value="Rieske [2Fe-2S] iron-sulphur domain"/>
    <property type="match status" value="1"/>
</dbReference>
<reference evidence="6 7" key="1">
    <citation type="submission" date="2017-07" db="EMBL/GenBank/DDBJ databases">
        <authorList>
            <person name="Sun Z.S."/>
            <person name="Albrecht U."/>
            <person name="Echele G."/>
            <person name="Lee C.C."/>
        </authorList>
    </citation>
    <scope>NUCLEOTIDE SEQUENCE [LARGE SCALE GENOMIC DNA]</scope>
    <source>
        <strain evidence="6 7">DSM 14827</strain>
    </source>
</reference>
<evidence type="ECO:0000256" key="3">
    <source>
        <dbReference type="ARBA" id="ARBA00023004"/>
    </source>
</evidence>
<dbReference type="GO" id="GO:0051537">
    <property type="term" value="F:2 iron, 2 sulfur cluster binding"/>
    <property type="evidence" value="ECO:0007669"/>
    <property type="project" value="UniProtKB-KW"/>
</dbReference>
<dbReference type="PROSITE" id="PS51296">
    <property type="entry name" value="RIESKE"/>
    <property type="match status" value="1"/>
</dbReference>
<keyword evidence="1" id="KW-0001">2Fe-2S</keyword>
<dbReference type="InterPro" id="IPR036922">
    <property type="entry name" value="Rieske_2Fe-2S_sf"/>
</dbReference>
<evidence type="ECO:0000256" key="4">
    <source>
        <dbReference type="ARBA" id="ARBA00023014"/>
    </source>
</evidence>
<keyword evidence="6" id="KW-0223">Dioxygenase</keyword>
<keyword evidence="6" id="KW-0560">Oxidoreductase</keyword>
<gene>
    <name evidence="6" type="ORF">SAMN05444959_107129</name>
</gene>
<dbReference type="SUPFAM" id="SSF50022">
    <property type="entry name" value="ISP domain"/>
    <property type="match status" value="1"/>
</dbReference>
<feature type="domain" description="Rieske" evidence="5">
    <location>
        <begin position="16"/>
        <end position="115"/>
    </location>
</feature>
<sequence>MSWTDYSSAPAPGTRLCLAEEVNEPAALTVETEKGSFPLLIMRRGDGFRAYVNACPHQFLPLNYRGDRILSADGTKLLCTAHGARFDIDTGAVVEGADCGLEPVPIEVVDGAIHIARDDAA</sequence>
<dbReference type="GO" id="GO:0051213">
    <property type="term" value="F:dioxygenase activity"/>
    <property type="evidence" value="ECO:0007669"/>
    <property type="project" value="UniProtKB-KW"/>
</dbReference>
<evidence type="ECO:0000313" key="6">
    <source>
        <dbReference type="EMBL" id="SNT74413.1"/>
    </source>
</evidence>
<keyword evidence="7" id="KW-1185">Reference proteome</keyword>
<evidence type="ECO:0000259" key="5">
    <source>
        <dbReference type="PROSITE" id="PS51296"/>
    </source>
</evidence>
<dbReference type="EMBL" id="FZQB01000007">
    <property type="protein sequence ID" value="SNT74413.1"/>
    <property type="molecule type" value="Genomic_DNA"/>
</dbReference>
<dbReference type="OrthoDB" id="9794175at2"/>
<evidence type="ECO:0000313" key="7">
    <source>
        <dbReference type="Proteomes" id="UP000198307"/>
    </source>
</evidence>
<protein>
    <submittedName>
        <fullName evidence="6">Ferredoxin subunit of nitrite reductase or a ring-hydroxylating dioxygenase</fullName>
    </submittedName>
</protein>
<proteinExistence type="predicted"/>
<dbReference type="CDD" id="cd03467">
    <property type="entry name" value="Rieske"/>
    <property type="match status" value="1"/>
</dbReference>
<dbReference type="Proteomes" id="UP000198307">
    <property type="component" value="Unassembled WGS sequence"/>
</dbReference>